<gene>
    <name evidence="3" type="ORF">EXU32_09085</name>
</gene>
<keyword evidence="4" id="KW-1185">Reference proteome</keyword>
<evidence type="ECO:0000259" key="2">
    <source>
        <dbReference type="Pfam" id="PF13392"/>
    </source>
</evidence>
<dbReference type="EMBL" id="CP036164">
    <property type="protein sequence ID" value="QBF46390.1"/>
    <property type="molecule type" value="Genomic_DNA"/>
</dbReference>
<dbReference type="Proteomes" id="UP000290408">
    <property type="component" value="Chromosome"/>
</dbReference>
<feature type="region of interest" description="Disordered" evidence="1">
    <location>
        <begin position="101"/>
        <end position="144"/>
    </location>
</feature>
<sequence length="144" mass="15966">MSTASDAEEFRTSVPPEHWARIDVDRDTGCWRAVRGARSGCGARYPATTGGRLLHRVLWEAEHGPTSKMLVHVVCGDRLCVRPDHCREMDWNEMHLHHRGSWANRRPSGHVQAISGPSPPNHPPESAPARHEASTRSAGTADRP</sequence>
<evidence type="ECO:0000313" key="3">
    <source>
        <dbReference type="EMBL" id="QBF46390.1"/>
    </source>
</evidence>
<dbReference type="AlphaFoldDB" id="A0A4P6MXK8"/>
<evidence type="ECO:0000313" key="4">
    <source>
        <dbReference type="Proteomes" id="UP000290408"/>
    </source>
</evidence>
<accession>A0A4P6MXK8</accession>
<protein>
    <recommendedName>
        <fullName evidence="2">HNH nuclease domain-containing protein</fullName>
    </recommendedName>
</protein>
<dbReference type="OrthoDB" id="3732358at2"/>
<feature type="domain" description="HNH nuclease" evidence="2">
    <location>
        <begin position="52"/>
        <end position="88"/>
    </location>
</feature>
<proteinExistence type="predicted"/>
<feature type="compositionally biased region" description="Pro residues" evidence="1">
    <location>
        <begin position="117"/>
        <end position="126"/>
    </location>
</feature>
<organism evidence="3 4">
    <name type="scientific">Janibacter limosus</name>
    <dbReference type="NCBI Taxonomy" id="53458"/>
    <lineage>
        <taxon>Bacteria</taxon>
        <taxon>Bacillati</taxon>
        <taxon>Actinomycetota</taxon>
        <taxon>Actinomycetes</taxon>
        <taxon>Micrococcales</taxon>
        <taxon>Intrasporangiaceae</taxon>
        <taxon>Janibacter</taxon>
    </lineage>
</organism>
<name>A0A4P6MXK8_9MICO</name>
<dbReference type="KEGG" id="jli:EXU32_09085"/>
<reference evidence="3 4" key="1">
    <citation type="submission" date="2019-02" db="EMBL/GenBank/DDBJ databases">
        <title>Genomic data mining of an Antarctic deep-sea actinobacterium, Janibacterlimosus P3-3-X1.</title>
        <authorList>
            <person name="Liao L."/>
            <person name="Chen B."/>
        </authorList>
    </citation>
    <scope>NUCLEOTIDE SEQUENCE [LARGE SCALE GENOMIC DNA]</scope>
    <source>
        <strain evidence="3 4">P3-3-X1</strain>
    </source>
</reference>
<dbReference type="InterPro" id="IPR003615">
    <property type="entry name" value="HNH_nuc"/>
</dbReference>
<dbReference type="RefSeq" id="WP_130629611.1">
    <property type="nucleotide sequence ID" value="NZ_CP036164.1"/>
</dbReference>
<evidence type="ECO:0000256" key="1">
    <source>
        <dbReference type="SAM" id="MobiDB-lite"/>
    </source>
</evidence>
<dbReference type="Pfam" id="PF13392">
    <property type="entry name" value="HNH_3"/>
    <property type="match status" value="1"/>
</dbReference>